<dbReference type="PANTHER" id="PTHR43394">
    <property type="entry name" value="ATP-DEPENDENT PERMEASE MDL1, MITOCHONDRIAL"/>
    <property type="match status" value="1"/>
</dbReference>
<dbReference type="RefSeq" id="WP_139456145.1">
    <property type="nucleotide sequence ID" value="NZ_VDCH01000003.1"/>
</dbReference>
<keyword evidence="3" id="KW-1003">Cell membrane</keyword>
<dbReference type="GO" id="GO:0005524">
    <property type="term" value="F:ATP binding"/>
    <property type="evidence" value="ECO:0007669"/>
    <property type="project" value="UniProtKB-KW"/>
</dbReference>
<evidence type="ECO:0000256" key="2">
    <source>
        <dbReference type="ARBA" id="ARBA00022448"/>
    </source>
</evidence>
<accession>A0A5C4S971</accession>
<evidence type="ECO:0000313" key="12">
    <source>
        <dbReference type="EMBL" id="TNJ39842.1"/>
    </source>
</evidence>
<dbReference type="NCBIfam" id="TIGR02868">
    <property type="entry name" value="CydC"/>
    <property type="match status" value="1"/>
</dbReference>
<dbReference type="PROSITE" id="PS50893">
    <property type="entry name" value="ABC_TRANSPORTER_2"/>
    <property type="match status" value="1"/>
</dbReference>
<keyword evidence="4 9" id="KW-0812">Transmembrane</keyword>
<dbReference type="FunFam" id="3.40.50.300:FF:000221">
    <property type="entry name" value="Multidrug ABC transporter ATP-binding protein"/>
    <property type="match status" value="1"/>
</dbReference>
<evidence type="ECO:0000256" key="6">
    <source>
        <dbReference type="ARBA" id="ARBA00022840"/>
    </source>
</evidence>
<feature type="domain" description="ABC transporter" evidence="10">
    <location>
        <begin position="335"/>
        <end position="566"/>
    </location>
</feature>
<dbReference type="OrthoDB" id="593815at2"/>
<evidence type="ECO:0000256" key="1">
    <source>
        <dbReference type="ARBA" id="ARBA00004651"/>
    </source>
</evidence>
<dbReference type="Pfam" id="PF00005">
    <property type="entry name" value="ABC_tran"/>
    <property type="match status" value="1"/>
</dbReference>
<dbReference type="InterPro" id="IPR003439">
    <property type="entry name" value="ABC_transporter-like_ATP-bd"/>
</dbReference>
<dbReference type="SUPFAM" id="SSF90123">
    <property type="entry name" value="ABC transporter transmembrane region"/>
    <property type="match status" value="1"/>
</dbReference>
<evidence type="ECO:0000259" key="11">
    <source>
        <dbReference type="PROSITE" id="PS50929"/>
    </source>
</evidence>
<evidence type="ECO:0000256" key="8">
    <source>
        <dbReference type="ARBA" id="ARBA00023136"/>
    </source>
</evidence>
<dbReference type="Gene3D" id="3.40.50.300">
    <property type="entry name" value="P-loop containing nucleotide triphosphate hydrolases"/>
    <property type="match status" value="1"/>
</dbReference>
<dbReference type="AlphaFoldDB" id="A0A5C4S971"/>
<evidence type="ECO:0000256" key="4">
    <source>
        <dbReference type="ARBA" id="ARBA00022692"/>
    </source>
</evidence>
<dbReference type="EMBL" id="VDCH01000003">
    <property type="protein sequence ID" value="TNJ39842.1"/>
    <property type="molecule type" value="Genomic_DNA"/>
</dbReference>
<feature type="transmembrane region" description="Helical" evidence="9">
    <location>
        <begin position="14"/>
        <end position="35"/>
    </location>
</feature>
<keyword evidence="7 9" id="KW-1133">Transmembrane helix</keyword>
<dbReference type="InterPro" id="IPR039421">
    <property type="entry name" value="Type_1_exporter"/>
</dbReference>
<feature type="transmembrane region" description="Helical" evidence="9">
    <location>
        <begin position="245"/>
        <end position="263"/>
    </location>
</feature>
<dbReference type="GO" id="GO:0034775">
    <property type="term" value="P:glutathione transmembrane transport"/>
    <property type="evidence" value="ECO:0007669"/>
    <property type="project" value="InterPro"/>
</dbReference>
<evidence type="ECO:0000256" key="3">
    <source>
        <dbReference type="ARBA" id="ARBA00022475"/>
    </source>
</evidence>
<sequence>MKTFLRLVGLTRPFAWWMLLAALIGFATIGSGIGLLMASAWLITTAALMPALSALQIGITGVRFFGISRGVIRYAERLMSHNTTFRILTRLRVWFYDAVEPLAPARLAAYRSADLLKRIVDDIQSLENIYARVLSPPVTAALVTLLMWFIVGHWSIQAAEGVLASQLVAGIAVPMLTARLARGTARGITALQGEQQVLAVDMVQGMSELRVFGMVGDYTARLREAEAKKLALQKRAAFIEGLHESLTGLAMNGAVIWILYSMLPLARSGAVNGVTLASVVFGVMASFEAFLPLTGSVQNIEADVRAGERLFEIIDAKPEVVPPAKPEPFPKSTGIEVKNLTFTYPGSDRPALDGVSFSVPPGSRTAIVGPSGAGKSTITSLMVRFWNPTQGTISIGGQNIDRLDPEALRRNIAVVSQKTYLFGQTIRENLLLAAPDATDEQLRQALTMSGLDSLQGRLDDWAGQHGMNLSGGEQQRLAIARMILQNAPVIVLDEATANLDAVTEEALLDTLHRTSQGRTVMAITHRLHHMERYDDIIVLYEGKVIERGSHEELLKLDGFYAGMWRLQHGEGNV</sequence>
<feature type="domain" description="ABC transmembrane type-1" evidence="11">
    <location>
        <begin position="19"/>
        <end position="302"/>
    </location>
</feature>
<dbReference type="GO" id="GO:0015421">
    <property type="term" value="F:ABC-type oligopeptide transporter activity"/>
    <property type="evidence" value="ECO:0007669"/>
    <property type="project" value="TreeGrafter"/>
</dbReference>
<dbReference type="SMART" id="SM00382">
    <property type="entry name" value="AAA"/>
    <property type="match status" value="1"/>
</dbReference>
<dbReference type="InterPro" id="IPR003593">
    <property type="entry name" value="AAA+_ATPase"/>
</dbReference>
<keyword evidence="6" id="KW-0067">ATP-binding</keyword>
<name>A0A5C4S971_CHLTI</name>
<dbReference type="InterPro" id="IPR036640">
    <property type="entry name" value="ABC1_TM_sf"/>
</dbReference>
<gene>
    <name evidence="12" type="primary">cydC</name>
    <name evidence="12" type="ORF">FGF66_02610</name>
</gene>
<keyword evidence="13" id="KW-1185">Reference proteome</keyword>
<dbReference type="Gene3D" id="1.20.1560.10">
    <property type="entry name" value="ABC transporter type 1, transmembrane domain"/>
    <property type="match status" value="1"/>
</dbReference>
<keyword evidence="5" id="KW-0547">Nucleotide-binding</keyword>
<keyword evidence="2" id="KW-0813">Transport</keyword>
<dbReference type="PROSITE" id="PS50929">
    <property type="entry name" value="ABC_TM1F"/>
    <property type="match status" value="1"/>
</dbReference>
<comment type="subcellular location">
    <subcellularLocation>
        <location evidence="1">Cell membrane</location>
        <topology evidence="1">Multi-pass membrane protein</topology>
    </subcellularLocation>
</comment>
<evidence type="ECO:0000256" key="7">
    <source>
        <dbReference type="ARBA" id="ARBA00022989"/>
    </source>
</evidence>
<dbReference type="GO" id="GO:0016887">
    <property type="term" value="F:ATP hydrolysis activity"/>
    <property type="evidence" value="ECO:0007669"/>
    <property type="project" value="InterPro"/>
</dbReference>
<evidence type="ECO:0000256" key="5">
    <source>
        <dbReference type="ARBA" id="ARBA00022741"/>
    </source>
</evidence>
<organism evidence="12 13">
    <name type="scientific">Chlorobaculum thiosulfatiphilum</name>
    <name type="common">Chlorobium limicola f.sp. thiosulfatophilum</name>
    <dbReference type="NCBI Taxonomy" id="115852"/>
    <lineage>
        <taxon>Bacteria</taxon>
        <taxon>Pseudomonadati</taxon>
        <taxon>Chlorobiota</taxon>
        <taxon>Chlorobiia</taxon>
        <taxon>Chlorobiales</taxon>
        <taxon>Chlorobiaceae</taxon>
        <taxon>Chlorobaculum</taxon>
    </lineage>
</organism>
<feature type="transmembrane region" description="Helical" evidence="9">
    <location>
        <begin position="138"/>
        <end position="156"/>
    </location>
</feature>
<feature type="transmembrane region" description="Helical" evidence="9">
    <location>
        <begin position="41"/>
        <end position="65"/>
    </location>
</feature>
<comment type="caution">
    <text evidence="12">The sequence shown here is derived from an EMBL/GenBank/DDBJ whole genome shotgun (WGS) entry which is preliminary data.</text>
</comment>
<evidence type="ECO:0000313" key="13">
    <source>
        <dbReference type="Proteomes" id="UP000308271"/>
    </source>
</evidence>
<keyword evidence="8 9" id="KW-0472">Membrane</keyword>
<dbReference type="Proteomes" id="UP000308271">
    <property type="component" value="Unassembled WGS sequence"/>
</dbReference>
<dbReference type="PANTHER" id="PTHR43394:SF1">
    <property type="entry name" value="ATP-BINDING CASSETTE SUB-FAMILY B MEMBER 10, MITOCHONDRIAL"/>
    <property type="match status" value="1"/>
</dbReference>
<evidence type="ECO:0000259" key="10">
    <source>
        <dbReference type="PROSITE" id="PS50893"/>
    </source>
</evidence>
<dbReference type="InterPro" id="IPR027417">
    <property type="entry name" value="P-loop_NTPase"/>
</dbReference>
<feature type="transmembrane region" description="Helical" evidence="9">
    <location>
        <begin position="162"/>
        <end position="181"/>
    </location>
</feature>
<dbReference type="InterPro" id="IPR011527">
    <property type="entry name" value="ABC1_TM_dom"/>
</dbReference>
<dbReference type="PROSITE" id="PS00211">
    <property type="entry name" value="ABC_TRANSPORTER_1"/>
    <property type="match status" value="1"/>
</dbReference>
<protein>
    <submittedName>
        <fullName evidence="12">Thiol reductant ABC exporter subunit CydC</fullName>
    </submittedName>
</protein>
<dbReference type="GO" id="GO:0045454">
    <property type="term" value="P:cell redox homeostasis"/>
    <property type="evidence" value="ECO:0007669"/>
    <property type="project" value="InterPro"/>
</dbReference>
<evidence type="ECO:0000256" key="9">
    <source>
        <dbReference type="SAM" id="Phobius"/>
    </source>
</evidence>
<dbReference type="InterPro" id="IPR017871">
    <property type="entry name" value="ABC_transporter-like_CS"/>
</dbReference>
<dbReference type="SUPFAM" id="SSF52540">
    <property type="entry name" value="P-loop containing nucleoside triphosphate hydrolases"/>
    <property type="match status" value="1"/>
</dbReference>
<proteinExistence type="predicted"/>
<reference evidence="12 13" key="1">
    <citation type="submission" date="2019-05" db="EMBL/GenBank/DDBJ databases">
        <title>Draft Whole-Genome sequence of the green sulfur bacterium Chlorobaculum thiosulfatiphilum DSM 249.</title>
        <authorList>
            <person name="Meyer T.E."/>
            <person name="Kyndt J.A."/>
        </authorList>
    </citation>
    <scope>NUCLEOTIDE SEQUENCE [LARGE SCALE GENOMIC DNA]</scope>
    <source>
        <strain evidence="12 13">DSM 249</strain>
    </source>
</reference>
<dbReference type="GO" id="GO:0005886">
    <property type="term" value="C:plasma membrane"/>
    <property type="evidence" value="ECO:0007669"/>
    <property type="project" value="UniProtKB-SubCell"/>
</dbReference>
<dbReference type="CDD" id="cd18585">
    <property type="entry name" value="ABC_6TM_CydC"/>
    <property type="match status" value="1"/>
</dbReference>
<dbReference type="InterPro" id="IPR014223">
    <property type="entry name" value="ABC_CydC/D"/>
</dbReference>